<dbReference type="Proteomes" id="UP001106592">
    <property type="component" value="Unassembled WGS sequence"/>
</dbReference>
<evidence type="ECO:0000313" key="1">
    <source>
        <dbReference type="EMBL" id="MBV6286734.1"/>
    </source>
</evidence>
<comment type="caution">
    <text evidence="1">The sequence shown here is derived from an EMBL/GenBank/DDBJ whole genome shotgun (WGS) entry which is preliminary data.</text>
</comment>
<name>A0A9Q2XI25_9PSED</name>
<dbReference type="EMBL" id="JAHTBI010000019">
    <property type="protein sequence ID" value="MBV6286734.1"/>
    <property type="molecule type" value="Genomic_DNA"/>
</dbReference>
<reference evidence="1" key="1">
    <citation type="journal article" date="2022" name="Int. J. Syst. Evol. Microbiol.">
        <title>Pseudomonas aegrilactucae sp. nov. and Pseudomonas morbosilactucae sp. nov., pathogens causing bacterial rot of lettuce in Japan.</title>
        <authorList>
            <person name="Sawada H."/>
            <person name="Fujikawa T."/>
            <person name="Satou M."/>
        </authorList>
    </citation>
    <scope>NUCLEOTIDE SEQUENCE</scope>
    <source>
        <strain evidence="1">MAFF 301350</strain>
    </source>
</reference>
<reference evidence="1" key="2">
    <citation type="journal article" date="2023" name="Plant Pathol.">
        <title>Dismantling and reorganizing Pseudomonas marginalis sensu#lato.</title>
        <authorList>
            <person name="Sawada H."/>
            <person name="Fujikawa T."/>
            <person name="Satou M."/>
        </authorList>
    </citation>
    <scope>NUCLEOTIDE SEQUENCE</scope>
    <source>
        <strain evidence="1">MAFF 301350</strain>
    </source>
</reference>
<proteinExistence type="predicted"/>
<dbReference type="AlphaFoldDB" id="A0A9Q2XI25"/>
<accession>A0A9Q2XI25</accession>
<dbReference type="RefSeq" id="WP_217974469.1">
    <property type="nucleotide sequence ID" value="NZ_JAHTBI010000019.1"/>
</dbReference>
<sequence length="157" mass="18310">MNEKDSDKIDCLEHRLIEKGCDVTELAVAFSEYLFLLLRDGRVRVDGSVRDVIEYSLTRSAKLLDVTVTDEEKRELRQKMWDLELRFRRLDDLTSNFARCAGNCLFDQADWQQNNDGSDTPLYHYLHFLELVIPGVTSEFLNYFKGRFGILDEDSCV</sequence>
<organism evidence="1 2">
    <name type="scientific">Pseudomonas aegrilactucae</name>
    <dbReference type="NCBI Taxonomy" id="2854028"/>
    <lineage>
        <taxon>Bacteria</taxon>
        <taxon>Pseudomonadati</taxon>
        <taxon>Pseudomonadota</taxon>
        <taxon>Gammaproteobacteria</taxon>
        <taxon>Pseudomonadales</taxon>
        <taxon>Pseudomonadaceae</taxon>
        <taxon>Pseudomonas</taxon>
    </lineage>
</organism>
<gene>
    <name evidence="1" type="ORF">KUO17_06740</name>
</gene>
<keyword evidence="2" id="KW-1185">Reference proteome</keyword>
<evidence type="ECO:0000313" key="2">
    <source>
        <dbReference type="Proteomes" id="UP001106592"/>
    </source>
</evidence>
<protein>
    <submittedName>
        <fullName evidence="1">Uncharacterized protein</fullName>
    </submittedName>
</protein>